<accession>A0A0R0AFQ1</accession>
<dbReference type="EMBL" id="LLXU01000095">
    <property type="protein sequence ID" value="KRG40670.1"/>
    <property type="molecule type" value="Genomic_DNA"/>
</dbReference>
<dbReference type="RefSeq" id="WP_057647583.1">
    <property type="nucleotide sequence ID" value="NZ_LLXU01000095.1"/>
</dbReference>
<evidence type="ECO:0000256" key="1">
    <source>
        <dbReference type="SAM" id="MobiDB-lite"/>
    </source>
</evidence>
<evidence type="ECO:0000313" key="2">
    <source>
        <dbReference type="EMBL" id="KRG40670.1"/>
    </source>
</evidence>
<dbReference type="InterPro" id="IPR046494">
    <property type="entry name" value="DUF6587"/>
</dbReference>
<reference evidence="2 3" key="1">
    <citation type="submission" date="2015-10" db="EMBL/GenBank/DDBJ databases">
        <title>Genome sequencing and analysis of members of genus Stenotrophomonas.</title>
        <authorList>
            <person name="Patil P.P."/>
            <person name="Midha S."/>
            <person name="Patil P.B."/>
        </authorList>
    </citation>
    <scope>NUCLEOTIDE SEQUENCE [LARGE SCALE GENOMIC DNA]</scope>
    <source>
        <strain evidence="2 3">JCM 16536</strain>
    </source>
</reference>
<gene>
    <name evidence="2" type="ORF">ARC20_12660</name>
</gene>
<evidence type="ECO:0000313" key="3">
    <source>
        <dbReference type="Proteomes" id="UP000051802"/>
    </source>
</evidence>
<organism evidence="2 3">
    <name type="scientific">Stenotrophomonas panacihumi</name>
    <dbReference type="NCBI Taxonomy" id="676599"/>
    <lineage>
        <taxon>Bacteria</taxon>
        <taxon>Pseudomonadati</taxon>
        <taxon>Pseudomonadota</taxon>
        <taxon>Gammaproteobacteria</taxon>
        <taxon>Lysobacterales</taxon>
        <taxon>Lysobacteraceae</taxon>
        <taxon>Stenotrophomonas</taxon>
    </lineage>
</organism>
<dbReference type="Pfam" id="PF20228">
    <property type="entry name" value="DUF6587"/>
    <property type="match status" value="1"/>
</dbReference>
<dbReference type="AlphaFoldDB" id="A0A0R0AFQ1"/>
<proteinExistence type="predicted"/>
<dbReference type="OrthoDB" id="5966734at2"/>
<sequence>MGLWLQYLVIVLAAVASAGVVWKKQFPNSWRRTRTALALALLRQSSPLAQRLGRRMAPPASGNAGACGGCDSCGPTPPKR</sequence>
<dbReference type="STRING" id="676599.ARC20_12660"/>
<feature type="region of interest" description="Disordered" evidence="1">
    <location>
        <begin position="53"/>
        <end position="80"/>
    </location>
</feature>
<dbReference type="Proteomes" id="UP000051802">
    <property type="component" value="Unassembled WGS sequence"/>
</dbReference>
<keyword evidence="3" id="KW-1185">Reference proteome</keyword>
<name>A0A0R0AFQ1_9GAMM</name>
<protein>
    <submittedName>
        <fullName evidence="2">Uncharacterized protein</fullName>
    </submittedName>
</protein>
<comment type="caution">
    <text evidence="2">The sequence shown here is derived from an EMBL/GenBank/DDBJ whole genome shotgun (WGS) entry which is preliminary data.</text>
</comment>